<evidence type="ECO:0000313" key="5">
    <source>
        <dbReference type="Proteomes" id="UP000008037"/>
    </source>
</evidence>
<gene>
    <name evidence="4" type="ordered locus">Ngar_c12370</name>
</gene>
<dbReference type="InterPro" id="IPR036388">
    <property type="entry name" value="WH-like_DNA-bd_sf"/>
</dbReference>
<dbReference type="Gene3D" id="1.10.10.10">
    <property type="entry name" value="Winged helix-like DNA-binding domain superfamily/Winged helix DNA-binding domain"/>
    <property type="match status" value="1"/>
</dbReference>
<dbReference type="InParanoid" id="K0IJ44"/>
<feature type="region of interest" description="Disordered" evidence="1">
    <location>
        <begin position="81"/>
        <end position="103"/>
    </location>
</feature>
<dbReference type="GeneID" id="13797496"/>
<feature type="transmembrane region" description="Helical" evidence="2">
    <location>
        <begin position="140"/>
        <end position="167"/>
    </location>
</feature>
<dbReference type="Pfam" id="PF24038">
    <property type="entry name" value="DUF7347"/>
    <property type="match status" value="1"/>
</dbReference>
<dbReference type="RefSeq" id="WP_015018714.1">
    <property type="nucleotide sequence ID" value="NC_018719.1"/>
</dbReference>
<dbReference type="InterPro" id="IPR036390">
    <property type="entry name" value="WH_DNA-bd_sf"/>
</dbReference>
<feature type="domain" description="DUF7347" evidence="3">
    <location>
        <begin position="9"/>
        <end position="71"/>
    </location>
</feature>
<evidence type="ECO:0000256" key="1">
    <source>
        <dbReference type="SAM" id="MobiDB-lite"/>
    </source>
</evidence>
<dbReference type="HOGENOM" id="CLU_1202653_0_0_2"/>
<proteinExistence type="predicted"/>
<feature type="transmembrane region" description="Helical" evidence="2">
    <location>
        <begin position="179"/>
        <end position="198"/>
    </location>
</feature>
<evidence type="ECO:0000256" key="2">
    <source>
        <dbReference type="SAM" id="Phobius"/>
    </source>
</evidence>
<feature type="compositionally biased region" description="Basic and acidic residues" evidence="1">
    <location>
        <begin position="84"/>
        <end position="103"/>
    </location>
</feature>
<keyword evidence="2" id="KW-0812">Transmembrane</keyword>
<reference evidence="4 5" key="1">
    <citation type="journal article" date="2012" name="Environ. Microbiol.">
        <title>The genome of the ammonia-oxidizing Candidatus Nitrososphaera gargensis: insights into metabolic versatility and environmental adaptations.</title>
        <authorList>
            <person name="Spang A."/>
            <person name="Poehlein A."/>
            <person name="Offre P."/>
            <person name="Zumbragel S."/>
            <person name="Haider S."/>
            <person name="Rychlik N."/>
            <person name="Nowka B."/>
            <person name="Schmeisser C."/>
            <person name="Lebedeva E.V."/>
            <person name="Rattei T."/>
            <person name="Bohm C."/>
            <person name="Schmid M."/>
            <person name="Galushko A."/>
            <person name="Hatzenpichler R."/>
            <person name="Weinmaier T."/>
            <person name="Daniel R."/>
            <person name="Schleper C."/>
            <person name="Spieck E."/>
            <person name="Streit W."/>
            <person name="Wagner M."/>
        </authorList>
    </citation>
    <scope>NUCLEOTIDE SEQUENCE [LARGE SCALE GENOMIC DNA]</scope>
    <source>
        <strain evidence="5">Ga9.2</strain>
    </source>
</reference>
<protein>
    <recommendedName>
        <fullName evidence="3">DUF7347 domain-containing protein</fullName>
    </recommendedName>
</protein>
<keyword evidence="5" id="KW-1185">Reference proteome</keyword>
<accession>K0IJ44</accession>
<evidence type="ECO:0000259" key="3">
    <source>
        <dbReference type="Pfam" id="PF24038"/>
    </source>
</evidence>
<sequence>MTGETQLRARRTRIKILRAIADRNGVAGFSDIKVSTGLSTGSIYYHLERMGNYVTKDSKHYMITEEGLQFLREADPKYSGLAPPKKEEQVQQPEDSSRSEEMVRQTRHGMRQYYVVAGIIMASIFAFAAAAGVLGGWQVLAVFAGVNTGVAASVIIAVALLVSFVMLGRRAYPIIGYRGTVVSALALGIVFASVLAMFSSPQFTGAAPAQSFDNSMDALRSSYSMHWQIR</sequence>
<dbReference type="OrthoDB" id="6492at2157"/>
<dbReference type="EMBL" id="CP002408">
    <property type="protein sequence ID" value="AFU58177.1"/>
    <property type="molecule type" value="Genomic_DNA"/>
</dbReference>
<keyword evidence="2" id="KW-0472">Membrane</keyword>
<keyword evidence="2" id="KW-1133">Transmembrane helix</keyword>
<name>K0IJ44_NITGG</name>
<dbReference type="AlphaFoldDB" id="K0IJ44"/>
<organism evidence="4 5">
    <name type="scientific">Nitrososphaera gargensis (strain Ga9.2)</name>
    <dbReference type="NCBI Taxonomy" id="1237085"/>
    <lineage>
        <taxon>Archaea</taxon>
        <taxon>Nitrososphaerota</taxon>
        <taxon>Nitrososphaeria</taxon>
        <taxon>Nitrososphaerales</taxon>
        <taxon>Nitrososphaeraceae</taxon>
        <taxon>Nitrososphaera</taxon>
    </lineage>
</organism>
<dbReference type="SUPFAM" id="SSF46785">
    <property type="entry name" value="Winged helix' DNA-binding domain"/>
    <property type="match status" value="1"/>
</dbReference>
<dbReference type="BioCyc" id="CNIT1237085:G1324-1235-MONOMER"/>
<evidence type="ECO:0000313" key="4">
    <source>
        <dbReference type="EMBL" id="AFU58177.1"/>
    </source>
</evidence>
<dbReference type="InterPro" id="IPR055771">
    <property type="entry name" value="DUF7347"/>
</dbReference>
<dbReference type="Proteomes" id="UP000008037">
    <property type="component" value="Chromosome"/>
</dbReference>
<dbReference type="KEGG" id="nga:Ngar_c12370"/>
<feature type="transmembrane region" description="Helical" evidence="2">
    <location>
        <begin position="113"/>
        <end position="134"/>
    </location>
</feature>